<dbReference type="PANTHER" id="PTHR43308">
    <property type="entry name" value="OUTER MEMBRANE PROTEIN ALPHA-RELATED"/>
    <property type="match status" value="1"/>
</dbReference>
<evidence type="ECO:0000259" key="3">
    <source>
        <dbReference type="PROSITE" id="PS51272"/>
    </source>
</evidence>
<dbReference type="Pfam" id="PF00395">
    <property type="entry name" value="SLH"/>
    <property type="match status" value="3"/>
</dbReference>
<sequence length="896" mass="95777">MHITKALKKPVFVIIMLVFSLSIMTTAWAAQPDADDLQGHWAETRLRSWSDQGLLQGYNGKFNPDRPVTRAELVTLINRSFEISEPSSISFKDLETSHWAYDQIARAVKAGYIDGYNDNTVRPDHTVTREEAAVMVAKLTELVSAETVPATDFKDDSSISKWSKLAVSALAEKAVITGSAKGSFNPQGKLTRAEAVTLLDKSLEYKVPTDITYDKAGTYGPAAGVQTIKGNVIVAAPGVTLQNVVIEGNLTLTEAVGEGDAFFKKVNVKGTTTIQGGGANSVHFEDSVLVRVSVDKQTGTVRVVVVGESAIQHVVVHSPVKLEESSVTDSGFANVEIAKSMPQGSEVQLVGQFEDVRVLSSDIKVSIPSGSVKQLNVEEGAKNTEINVNANASVMDLVLNAVAKLLGQGTIANATVNADAAGSTFQKRPGAVAGDAANTITAPPASGSTAGSGNNSSNNGGGVVDGGSGGNDGGNNGSNPGPGNGGGNGGEPVPCTGTADQCRDARLVDLTVSGFTMNQLDANEYTTGVTGFSPDTFEYSIVTDRSMTQSVPATVSVTKATYNKVDYTVWEDGANTLASGTITDENPAFNLEIKGMKDVRVRLTVTSGDGIGKKVYEIFIQYPRTIQEGLKIGSHKGTHSNNGVLVGEKMYYNLIKGNVGGIKLGELYTVLLYEPNASTPFLTCQYTSCNLPDGKFAKDTAGTWRVEILRDGAVVDSGDYQYDFMTAPVLTNDIGLRASAVTKQELIDFFLSGGNFTTPFKYGYLVYADMSKLRAEFPTAKFFVEGSYEMYMPTSSLPSGLSVDELKGNLQPYGYQAYQMSSLRPFPSGSGEVQLTGGYYHQSDYDNEKIVNDKVVYLSLYDENHNIIGQYVNILEFDQDHVADGFTPSETWQPTP</sequence>
<evidence type="ECO:0000313" key="4">
    <source>
        <dbReference type="EMBL" id="AYB46999.1"/>
    </source>
</evidence>
<dbReference type="AlphaFoldDB" id="A0A385TT74"/>
<feature type="domain" description="SLH" evidence="3">
    <location>
        <begin position="87"/>
        <end position="150"/>
    </location>
</feature>
<dbReference type="KEGG" id="plw:D5F53_28470"/>
<evidence type="ECO:0000313" key="5">
    <source>
        <dbReference type="Proteomes" id="UP000266552"/>
    </source>
</evidence>
<keyword evidence="5" id="KW-1185">Reference proteome</keyword>
<dbReference type="PANTHER" id="PTHR43308:SF5">
    <property type="entry name" value="S-LAYER PROTEIN _ PEPTIDOGLYCAN ENDO-BETA-N-ACETYLGLUCOSAMINIDASE"/>
    <property type="match status" value="1"/>
</dbReference>
<dbReference type="PROSITE" id="PS51272">
    <property type="entry name" value="SLH"/>
    <property type="match status" value="3"/>
</dbReference>
<name>A0A385TT74_PAELA</name>
<feature type="domain" description="SLH" evidence="3">
    <location>
        <begin position="29"/>
        <end position="86"/>
    </location>
</feature>
<dbReference type="RefSeq" id="WP_119850518.1">
    <property type="nucleotide sequence ID" value="NZ_CP032412.1"/>
</dbReference>
<keyword evidence="2" id="KW-0732">Signal</keyword>
<feature type="compositionally biased region" description="Polar residues" evidence="1">
    <location>
        <begin position="438"/>
        <end position="449"/>
    </location>
</feature>
<feature type="signal peptide" evidence="2">
    <location>
        <begin position="1"/>
        <end position="29"/>
    </location>
</feature>
<proteinExistence type="predicted"/>
<dbReference type="EMBL" id="CP032412">
    <property type="protein sequence ID" value="AYB46999.1"/>
    <property type="molecule type" value="Genomic_DNA"/>
</dbReference>
<feature type="region of interest" description="Disordered" evidence="1">
    <location>
        <begin position="436"/>
        <end position="497"/>
    </location>
</feature>
<organism evidence="4 5">
    <name type="scientific">Paenibacillus lautus</name>
    <name type="common">Bacillus lautus</name>
    <dbReference type="NCBI Taxonomy" id="1401"/>
    <lineage>
        <taxon>Bacteria</taxon>
        <taxon>Bacillati</taxon>
        <taxon>Bacillota</taxon>
        <taxon>Bacilli</taxon>
        <taxon>Bacillales</taxon>
        <taxon>Paenibacillaceae</taxon>
        <taxon>Paenibacillus</taxon>
    </lineage>
</organism>
<protein>
    <submittedName>
        <fullName evidence="4">S-layer protein</fullName>
    </submittedName>
</protein>
<feature type="compositionally biased region" description="Gly residues" evidence="1">
    <location>
        <begin position="459"/>
        <end position="490"/>
    </location>
</feature>
<reference evidence="4 5" key="1">
    <citation type="submission" date="2018-09" db="EMBL/GenBank/DDBJ databases">
        <title>Genome Sequence of Paenibacillus lautus Strain E7593-69, Azo Dye-Degrading Bacteria, Isolated from Commercial Tattoo Inks.</title>
        <authorList>
            <person name="Nho S.W."/>
            <person name="Kim S.-J."/>
            <person name="Kweon O."/>
            <person name="Cerniglia C.E."/>
        </authorList>
    </citation>
    <scope>NUCLEOTIDE SEQUENCE [LARGE SCALE GENOMIC DNA]</scope>
    <source>
        <strain evidence="4 5">E7593-69</strain>
    </source>
</reference>
<accession>A0A385TT74</accession>
<dbReference type="Proteomes" id="UP000266552">
    <property type="component" value="Chromosome"/>
</dbReference>
<dbReference type="InterPro" id="IPR051465">
    <property type="entry name" value="Cell_Envelope_Struct_Comp"/>
</dbReference>
<evidence type="ECO:0000256" key="1">
    <source>
        <dbReference type="SAM" id="MobiDB-lite"/>
    </source>
</evidence>
<feature type="chain" id="PRO_5017478503" evidence="2">
    <location>
        <begin position="30"/>
        <end position="896"/>
    </location>
</feature>
<dbReference type="InterPro" id="IPR001119">
    <property type="entry name" value="SLH_dom"/>
</dbReference>
<feature type="domain" description="SLH" evidence="3">
    <location>
        <begin position="151"/>
        <end position="213"/>
    </location>
</feature>
<evidence type="ECO:0000256" key="2">
    <source>
        <dbReference type="SAM" id="SignalP"/>
    </source>
</evidence>
<gene>
    <name evidence="4" type="ORF">D5F53_28470</name>
</gene>